<organism evidence="1 2">
    <name type="scientific">Hexamita inflata</name>
    <dbReference type="NCBI Taxonomy" id="28002"/>
    <lineage>
        <taxon>Eukaryota</taxon>
        <taxon>Metamonada</taxon>
        <taxon>Diplomonadida</taxon>
        <taxon>Hexamitidae</taxon>
        <taxon>Hexamitinae</taxon>
        <taxon>Hexamita</taxon>
    </lineage>
</organism>
<evidence type="ECO:0000313" key="1">
    <source>
        <dbReference type="EMBL" id="CAL5970489.1"/>
    </source>
</evidence>
<comment type="caution">
    <text evidence="1">The sequence shown here is derived from an EMBL/GenBank/DDBJ whole genome shotgun (WGS) entry which is preliminary data.</text>
</comment>
<protein>
    <submittedName>
        <fullName evidence="1">Hypothetical_protein</fullName>
    </submittedName>
</protein>
<keyword evidence="2" id="KW-1185">Reference proteome</keyword>
<dbReference type="Proteomes" id="UP001642409">
    <property type="component" value="Unassembled WGS sequence"/>
</dbReference>
<name>A0ABP1GJL9_9EUKA</name>
<sequence length="249" mass="29228">MQLTKNNTSVLDFAYKTDSPAINQLIQNINIFVQSRTLPAFQSKFEELLILATKALEDHEYDVSNQSNMLNSQLNDKIQTITKLQQEMYNLAQCIKQRDQRIQELHNGVRQQRIYFFNQKIDVSHQINSQPTNKRKYINQSNKMLMTLIRKVSKSSNQARIQRQLSNNQVFCRLSFKKSKKIINSYKLLKSKVIISQLSRKIVSTIISQANSSKQRINCLMRRNKFRITLQQTACRKLKFFNLNMTTLS</sequence>
<proteinExistence type="predicted"/>
<reference evidence="1 2" key="1">
    <citation type="submission" date="2024-07" db="EMBL/GenBank/DDBJ databases">
        <authorList>
            <person name="Akdeniz Z."/>
        </authorList>
    </citation>
    <scope>NUCLEOTIDE SEQUENCE [LARGE SCALE GENOMIC DNA]</scope>
</reference>
<gene>
    <name evidence="1" type="ORF">HINF_LOCUS429</name>
</gene>
<dbReference type="EMBL" id="CAXDID020000001">
    <property type="protein sequence ID" value="CAL5970489.1"/>
    <property type="molecule type" value="Genomic_DNA"/>
</dbReference>
<evidence type="ECO:0000313" key="2">
    <source>
        <dbReference type="Proteomes" id="UP001642409"/>
    </source>
</evidence>
<accession>A0ABP1GJL9</accession>